<keyword evidence="4" id="KW-1185">Reference proteome</keyword>
<feature type="transmembrane region" description="Helical" evidence="2">
    <location>
        <begin position="361"/>
        <end position="381"/>
    </location>
</feature>
<feature type="transmembrane region" description="Helical" evidence="2">
    <location>
        <begin position="64"/>
        <end position="82"/>
    </location>
</feature>
<protein>
    <recommendedName>
        <fullName evidence="5">O-antigen ligase like membrane protein</fullName>
    </recommendedName>
</protein>
<feature type="region of interest" description="Disordered" evidence="1">
    <location>
        <begin position="427"/>
        <end position="455"/>
    </location>
</feature>
<evidence type="ECO:0008006" key="5">
    <source>
        <dbReference type="Google" id="ProtNLM"/>
    </source>
</evidence>
<dbReference type="Proteomes" id="UP001331561">
    <property type="component" value="Unassembled WGS sequence"/>
</dbReference>
<evidence type="ECO:0000313" key="4">
    <source>
        <dbReference type="Proteomes" id="UP001331561"/>
    </source>
</evidence>
<keyword evidence="2" id="KW-1133">Transmembrane helix</keyword>
<feature type="transmembrane region" description="Helical" evidence="2">
    <location>
        <begin position="207"/>
        <end position="225"/>
    </location>
</feature>
<feature type="transmembrane region" description="Helical" evidence="2">
    <location>
        <begin position="91"/>
        <end position="108"/>
    </location>
</feature>
<feature type="transmembrane region" description="Helical" evidence="2">
    <location>
        <begin position="387"/>
        <end position="417"/>
    </location>
</feature>
<gene>
    <name evidence="3" type="ORF">VVD49_19065</name>
</gene>
<dbReference type="EMBL" id="JAYXHS010000004">
    <property type="protein sequence ID" value="MEC5387841.1"/>
    <property type="molecule type" value="Genomic_DNA"/>
</dbReference>
<evidence type="ECO:0000256" key="2">
    <source>
        <dbReference type="SAM" id="Phobius"/>
    </source>
</evidence>
<feature type="transmembrane region" description="Helical" evidence="2">
    <location>
        <begin position="143"/>
        <end position="164"/>
    </location>
</feature>
<proteinExistence type="predicted"/>
<evidence type="ECO:0000313" key="3">
    <source>
        <dbReference type="EMBL" id="MEC5387841.1"/>
    </source>
</evidence>
<sequence length="455" mass="49412">MSSSIQFTPAISSPIPPAGAGSAAHRVSPASSHERSWFDRWLLFSPLFGVTLFGKAAIPPFGAKGLALAMPLAFIVIFVQALRGTLVFDPIRLACFLLILVITLGLPVLHGEHFSLPSVALLIVLFLPFACRFPNTSVTFDDALGVLLGLCKLIAILGLGQYLLQFFLPHEMLFPVEYYVPEFMRVSLFANEGPLAYGSALYRSNGVVMLEPSVYSQLMALGVIAELSTRNRILHALLYFAALVVSYSGTGIMALALAMPILIVSQRRWDLLIYILVVAAVISVFSPYLNLDIFINRSGELSSQSTGSSGYARFLGGFFTFNHFSQDSLYYTLFGHGPGSARALIDRSPFPTAEMTLFKSILELGIVGSFLFLGYVLWAVFDNAAPLAVKFILAVIFFLGGTFTLLFPGIALSLLIWPRPDTSSWARAARGAADRRSTPTQSRPGSNESALIEGT</sequence>
<feature type="transmembrane region" description="Helical" evidence="2">
    <location>
        <begin position="271"/>
        <end position="291"/>
    </location>
</feature>
<keyword evidence="2" id="KW-0812">Transmembrane</keyword>
<keyword evidence="2" id="KW-0472">Membrane</keyword>
<reference evidence="3 4" key="1">
    <citation type="submission" date="2024-01" db="EMBL/GenBank/DDBJ databases">
        <title>Uliginosibacterium soil sp. nov.</title>
        <authorList>
            <person name="Lv Y."/>
        </authorList>
    </citation>
    <scope>NUCLEOTIDE SEQUENCE [LARGE SCALE GENOMIC DNA]</scope>
    <source>
        <strain evidence="3 4">H3</strain>
    </source>
</reference>
<feature type="transmembrane region" description="Helical" evidence="2">
    <location>
        <begin position="237"/>
        <end position="265"/>
    </location>
</feature>
<dbReference type="RefSeq" id="WP_327600815.1">
    <property type="nucleotide sequence ID" value="NZ_JAYXHS010000004.1"/>
</dbReference>
<name>A0ABU6K806_9RHOO</name>
<comment type="caution">
    <text evidence="3">The sequence shown here is derived from an EMBL/GenBank/DDBJ whole genome shotgun (WGS) entry which is preliminary data.</text>
</comment>
<accession>A0ABU6K806</accession>
<feature type="compositionally biased region" description="Polar residues" evidence="1">
    <location>
        <begin position="438"/>
        <end position="449"/>
    </location>
</feature>
<feature type="transmembrane region" description="Helical" evidence="2">
    <location>
        <begin position="114"/>
        <end position="131"/>
    </location>
</feature>
<evidence type="ECO:0000256" key="1">
    <source>
        <dbReference type="SAM" id="MobiDB-lite"/>
    </source>
</evidence>
<organism evidence="3 4">
    <name type="scientific">Uliginosibacterium silvisoli</name>
    <dbReference type="NCBI Taxonomy" id="3114758"/>
    <lineage>
        <taxon>Bacteria</taxon>
        <taxon>Pseudomonadati</taxon>
        <taxon>Pseudomonadota</taxon>
        <taxon>Betaproteobacteria</taxon>
        <taxon>Rhodocyclales</taxon>
        <taxon>Zoogloeaceae</taxon>
        <taxon>Uliginosibacterium</taxon>
    </lineage>
</organism>